<protein>
    <submittedName>
        <fullName evidence="6">Methyltransferase</fullName>
    </submittedName>
</protein>
<comment type="caution">
    <text evidence="6">The sequence shown here is derived from an EMBL/GenBank/DDBJ whole genome shotgun (WGS) entry which is preliminary data.</text>
</comment>
<reference evidence="7" key="1">
    <citation type="journal article" date="2019" name="Int. J. Syst. Evol. Microbiol.">
        <title>The Global Catalogue of Microorganisms (GCM) 10K type strain sequencing project: providing services to taxonomists for standard genome sequencing and annotation.</title>
        <authorList>
            <consortium name="The Broad Institute Genomics Platform"/>
            <consortium name="The Broad Institute Genome Sequencing Center for Infectious Disease"/>
            <person name="Wu L."/>
            <person name="Ma J."/>
        </authorList>
    </citation>
    <scope>NUCLEOTIDE SEQUENCE [LARGE SCALE GENOMIC DNA]</scope>
    <source>
        <strain evidence="7">CGMCC 1.16855</strain>
    </source>
</reference>
<name>A0ABV7C0E4_9PROT</name>
<evidence type="ECO:0000313" key="6">
    <source>
        <dbReference type="EMBL" id="MFC3002009.1"/>
    </source>
</evidence>
<feature type="region of interest" description="Disordered" evidence="4">
    <location>
        <begin position="528"/>
        <end position="548"/>
    </location>
</feature>
<keyword evidence="3" id="KW-0949">S-adenosyl-L-methionine</keyword>
<keyword evidence="7" id="KW-1185">Reference proteome</keyword>
<evidence type="ECO:0000256" key="2">
    <source>
        <dbReference type="ARBA" id="ARBA00022679"/>
    </source>
</evidence>
<evidence type="ECO:0000256" key="1">
    <source>
        <dbReference type="ARBA" id="ARBA00022603"/>
    </source>
</evidence>
<feature type="domain" description="Methyltransferase type 12" evidence="5">
    <location>
        <begin position="61"/>
        <end position="169"/>
    </location>
</feature>
<dbReference type="GO" id="GO:0032259">
    <property type="term" value="P:methylation"/>
    <property type="evidence" value="ECO:0007669"/>
    <property type="project" value="UniProtKB-KW"/>
</dbReference>
<evidence type="ECO:0000259" key="5">
    <source>
        <dbReference type="Pfam" id="PF08242"/>
    </source>
</evidence>
<evidence type="ECO:0000256" key="4">
    <source>
        <dbReference type="SAM" id="MobiDB-lite"/>
    </source>
</evidence>
<feature type="compositionally biased region" description="Pro residues" evidence="4">
    <location>
        <begin position="529"/>
        <end position="545"/>
    </location>
</feature>
<evidence type="ECO:0000256" key="3">
    <source>
        <dbReference type="ARBA" id="ARBA00022691"/>
    </source>
</evidence>
<feature type="region of interest" description="Disordered" evidence="4">
    <location>
        <begin position="621"/>
        <end position="640"/>
    </location>
</feature>
<dbReference type="GO" id="GO:0008168">
    <property type="term" value="F:methyltransferase activity"/>
    <property type="evidence" value="ECO:0007669"/>
    <property type="project" value="UniProtKB-KW"/>
</dbReference>
<organism evidence="6 7">
    <name type="scientific">Falsiroseomonas tokyonensis</name>
    <dbReference type="NCBI Taxonomy" id="430521"/>
    <lineage>
        <taxon>Bacteria</taxon>
        <taxon>Pseudomonadati</taxon>
        <taxon>Pseudomonadota</taxon>
        <taxon>Alphaproteobacteria</taxon>
        <taxon>Acetobacterales</taxon>
        <taxon>Roseomonadaceae</taxon>
        <taxon>Falsiroseomonas</taxon>
    </lineage>
</organism>
<dbReference type="CDD" id="cd02440">
    <property type="entry name" value="AdoMet_MTases"/>
    <property type="match status" value="2"/>
</dbReference>
<proteinExistence type="predicted"/>
<keyword evidence="1 6" id="KW-0489">Methyltransferase</keyword>
<dbReference type="PANTHER" id="PTHR43464:SF19">
    <property type="entry name" value="UBIQUINONE BIOSYNTHESIS O-METHYLTRANSFERASE, MITOCHONDRIAL"/>
    <property type="match status" value="1"/>
</dbReference>
<sequence>MQKQTYGQLWDVYVAESFPRLQKEDQRLAWPGQEWGNEASWQRIFDKLFVPAGVQSWQAAIEIGGGSGKYTERVLRAGQAVRVWGFDVSRNFLDATAARLGDDIKAGRLSLHEIDAAHPDGMFTLLAEAGQARRLDAVFSIDAMVHVDLTYLTTYWMNAALLLKPGGRVLMTLADPNTGGGFQKILRDIRKFYRMQGRICPKFEYLSTDIVRAILTRLGFEIELLEPWSNHPGRPPRDLYLSARLADPAKAEAFRDALRADPAATPPGQSGRPDSYADYWTREASRALAGRGDRPDAAAVRRRLFDMAEIGRWRRAIEIGTGDARFTAEVLQANPTLQLTVFDVSERLMKAAAAKLPEAVAAGRLGFQPVDPVHPDGMLKLFEREGLARDIDAVFSIDAMVHVDLQYQLAYWLNAALLLRPGGWLVLQLADATTEAGFARLLADIRRYFAFQGQTCARFEFQSYGLVRPLLEKLGFDITYAGHWNPRDGSESGRDLFIVAQLARPEQAEALRAHIAIGLAVPNFAATPAEPPSAAPSAPPAPPRPAAAQTLPEPVMEDLPELSRTLGQSIWRQLHLRANPGLSSAKLREDMQELWAGNRREWTRLGETVLLDLAGRGLILKRPGQAGGAGKPGAADESGA</sequence>
<gene>
    <name evidence="6" type="ORF">ACFOD3_19045</name>
</gene>
<accession>A0ABV7C0E4</accession>
<dbReference type="Proteomes" id="UP001595420">
    <property type="component" value="Unassembled WGS sequence"/>
</dbReference>
<feature type="domain" description="Methyltransferase type 12" evidence="5">
    <location>
        <begin position="317"/>
        <end position="425"/>
    </location>
</feature>
<dbReference type="EMBL" id="JBHRSB010000005">
    <property type="protein sequence ID" value="MFC3002009.1"/>
    <property type="molecule type" value="Genomic_DNA"/>
</dbReference>
<dbReference type="RefSeq" id="WP_216838070.1">
    <property type="nucleotide sequence ID" value="NZ_JAFNJS010000005.1"/>
</dbReference>
<dbReference type="InterPro" id="IPR013217">
    <property type="entry name" value="Methyltransf_12"/>
</dbReference>
<keyword evidence="2" id="KW-0808">Transferase</keyword>
<dbReference type="PANTHER" id="PTHR43464">
    <property type="entry name" value="METHYLTRANSFERASE"/>
    <property type="match status" value="1"/>
</dbReference>
<dbReference type="Pfam" id="PF08242">
    <property type="entry name" value="Methyltransf_12"/>
    <property type="match status" value="2"/>
</dbReference>
<evidence type="ECO:0000313" key="7">
    <source>
        <dbReference type="Proteomes" id="UP001595420"/>
    </source>
</evidence>